<sequence>MYFTISGDDYTANGDIKMNYEDFKFQVLDKERKGVKKILSFIGNLFINDGSKADEDGFRYGTISTERVQHKSFFNYLWINLKDGLLDVLTGSGKKE</sequence>
<reference evidence="1" key="2">
    <citation type="submission" date="2023-06" db="EMBL/GenBank/DDBJ databases">
        <authorList>
            <person name="Lucena T."/>
            <person name="Sun Q."/>
        </authorList>
    </citation>
    <scope>NUCLEOTIDE SEQUENCE</scope>
    <source>
        <strain evidence="1">CECT 8869</strain>
    </source>
</reference>
<comment type="caution">
    <text evidence="1">The sequence shown here is derived from an EMBL/GenBank/DDBJ whole genome shotgun (WGS) entry which is preliminary data.</text>
</comment>
<keyword evidence="2" id="KW-1185">Reference proteome</keyword>
<dbReference type="Proteomes" id="UP001168579">
    <property type="component" value="Unassembled WGS sequence"/>
</dbReference>
<proteinExistence type="predicted"/>
<evidence type="ECO:0000313" key="1">
    <source>
        <dbReference type="EMBL" id="MDO1512796.1"/>
    </source>
</evidence>
<dbReference type="EMBL" id="JAUKUC010000001">
    <property type="protein sequence ID" value="MDO1512796.1"/>
    <property type="molecule type" value="Genomic_DNA"/>
</dbReference>
<organism evidence="1 2">
    <name type="scientific">Maribacter confluentis</name>
    <dbReference type="NCBI Taxonomy" id="1656093"/>
    <lineage>
        <taxon>Bacteria</taxon>
        <taxon>Pseudomonadati</taxon>
        <taxon>Bacteroidota</taxon>
        <taxon>Flavobacteriia</taxon>
        <taxon>Flavobacteriales</taxon>
        <taxon>Flavobacteriaceae</taxon>
        <taxon>Maribacter</taxon>
    </lineage>
</organism>
<gene>
    <name evidence="1" type="ORF">Q2T41_09035</name>
</gene>
<dbReference type="RefSeq" id="WP_304435801.1">
    <property type="nucleotide sequence ID" value="NZ_JAUKUC010000001.1"/>
</dbReference>
<evidence type="ECO:0000313" key="2">
    <source>
        <dbReference type="Proteomes" id="UP001168579"/>
    </source>
</evidence>
<protein>
    <submittedName>
        <fullName evidence="1">Uncharacterized protein</fullName>
    </submittedName>
</protein>
<reference evidence="1" key="1">
    <citation type="journal article" date="2014" name="Int. J. Syst. Evol. Microbiol.">
        <title>Complete genome of a new Firmicutes species belonging to the dominant human colonic microbiota ('Ruminococcus bicirculans') reveals two chromosomes and a selective capacity to utilize plant glucans.</title>
        <authorList>
            <consortium name="NISC Comparative Sequencing Program"/>
            <person name="Wegmann U."/>
            <person name="Louis P."/>
            <person name="Goesmann A."/>
            <person name="Henrissat B."/>
            <person name="Duncan S.H."/>
            <person name="Flint H.J."/>
        </authorList>
    </citation>
    <scope>NUCLEOTIDE SEQUENCE</scope>
    <source>
        <strain evidence="1">CECT 8869</strain>
    </source>
</reference>
<name>A0ABT8RPJ9_9FLAO</name>
<accession>A0ABT8RPJ9</accession>